<evidence type="ECO:0000256" key="8">
    <source>
        <dbReference type="ARBA" id="ARBA00022989"/>
    </source>
</evidence>
<proteinExistence type="inferred from homology"/>
<dbReference type="InterPro" id="IPR022764">
    <property type="entry name" value="Peptidase_S54_rhomboid_dom"/>
</dbReference>
<feature type="transmembrane region" description="Helical" evidence="10">
    <location>
        <begin position="30"/>
        <end position="48"/>
    </location>
</feature>
<comment type="similarity">
    <text evidence="3 10">Belongs to the peptidase S54 family.</text>
</comment>
<evidence type="ECO:0000256" key="10">
    <source>
        <dbReference type="RuleBase" id="RU362115"/>
    </source>
</evidence>
<dbReference type="EMBL" id="MPUH01000046">
    <property type="protein sequence ID" value="OMJ93261.1"/>
    <property type="molecule type" value="Genomic_DNA"/>
</dbReference>
<keyword evidence="4 10" id="KW-0645">Protease</keyword>
<name>A0A1R2CWB3_9CILI</name>
<comment type="catalytic activity">
    <reaction evidence="1 10">
        <text>Cleaves type-1 transmembrane domains using a catalytic dyad composed of serine and histidine that are contributed by different transmembrane domains.</text>
        <dbReference type="EC" id="3.4.21.105"/>
    </reaction>
</comment>
<dbReference type="PANTHER" id="PTHR22936">
    <property type="entry name" value="RHOMBOID-RELATED"/>
    <property type="match status" value="1"/>
</dbReference>
<dbReference type="OrthoDB" id="312200at2759"/>
<evidence type="ECO:0000313" key="13">
    <source>
        <dbReference type="Proteomes" id="UP000187209"/>
    </source>
</evidence>
<sequence length="260" mass="29319">MASNFEIDQPINSPNNSITQAFPGFKTNSFTFAASLIQFIFYLISLILSESLIEPSFCSLYNLGANYVPSIIEDKQFYRLFTAIFLHGSAMHLLVIFIQINIFAQLRLGFTIEKYYGLKKYIFIYILSGIGGNLLGGFIRPTDITVGASTSLFGVFGCYGCYFVYNWNTLGPGRNLNLVLYLFFVLISLELPITLQSIDIGGHIGGFIVGILLGFFLLPREENSDTWNYVLIINGMALLGYFAFMIWSWSQLEITDRFTC</sequence>
<keyword evidence="13" id="KW-1185">Reference proteome</keyword>
<dbReference type="Pfam" id="PF01694">
    <property type="entry name" value="Rhomboid"/>
    <property type="match status" value="1"/>
</dbReference>
<dbReference type="GO" id="GO:0004252">
    <property type="term" value="F:serine-type endopeptidase activity"/>
    <property type="evidence" value="ECO:0007669"/>
    <property type="project" value="InterPro"/>
</dbReference>
<keyword evidence="5 10" id="KW-0812">Transmembrane</keyword>
<feature type="transmembrane region" description="Helical" evidence="10">
    <location>
        <begin position="200"/>
        <end position="218"/>
    </location>
</feature>
<reference evidence="12 13" key="1">
    <citation type="submission" date="2016-11" db="EMBL/GenBank/DDBJ databases">
        <title>The macronuclear genome of Stentor coeruleus: a giant cell with tiny introns.</title>
        <authorList>
            <person name="Slabodnick M."/>
            <person name="Ruby J.G."/>
            <person name="Reiff S.B."/>
            <person name="Swart E.C."/>
            <person name="Gosai S."/>
            <person name="Prabakaran S."/>
            <person name="Witkowska E."/>
            <person name="Larue G.E."/>
            <person name="Fisher S."/>
            <person name="Freeman R.M."/>
            <person name="Gunawardena J."/>
            <person name="Chu W."/>
            <person name="Stover N.A."/>
            <person name="Gregory B.D."/>
            <person name="Nowacki M."/>
            <person name="Derisi J."/>
            <person name="Roy S.W."/>
            <person name="Marshall W.F."/>
            <person name="Sood P."/>
        </authorList>
    </citation>
    <scope>NUCLEOTIDE SEQUENCE [LARGE SCALE GENOMIC DNA]</scope>
    <source>
        <strain evidence="12">WM001</strain>
    </source>
</reference>
<evidence type="ECO:0000256" key="9">
    <source>
        <dbReference type="ARBA" id="ARBA00023136"/>
    </source>
</evidence>
<evidence type="ECO:0000256" key="2">
    <source>
        <dbReference type="ARBA" id="ARBA00004141"/>
    </source>
</evidence>
<evidence type="ECO:0000256" key="4">
    <source>
        <dbReference type="ARBA" id="ARBA00022670"/>
    </source>
</evidence>
<comment type="subcellular location">
    <subcellularLocation>
        <location evidence="2 10">Membrane</location>
        <topology evidence="2 10">Multi-pass membrane protein</topology>
    </subcellularLocation>
</comment>
<feature type="transmembrane region" description="Helical" evidence="10">
    <location>
        <begin position="230"/>
        <end position="249"/>
    </location>
</feature>
<keyword evidence="8 10" id="KW-1133">Transmembrane helix</keyword>
<feature type="transmembrane region" description="Helical" evidence="10">
    <location>
        <begin position="145"/>
        <end position="164"/>
    </location>
</feature>
<dbReference type="AlphaFoldDB" id="A0A1R2CWB3"/>
<evidence type="ECO:0000256" key="6">
    <source>
        <dbReference type="ARBA" id="ARBA00022801"/>
    </source>
</evidence>
<dbReference type="GO" id="GO:0006508">
    <property type="term" value="P:proteolysis"/>
    <property type="evidence" value="ECO:0007669"/>
    <property type="project" value="UniProtKB-KW"/>
</dbReference>
<dbReference type="Gene3D" id="1.20.1540.10">
    <property type="entry name" value="Rhomboid-like"/>
    <property type="match status" value="1"/>
</dbReference>
<feature type="transmembrane region" description="Helical" evidence="10">
    <location>
        <begin position="121"/>
        <end position="139"/>
    </location>
</feature>
<evidence type="ECO:0000313" key="12">
    <source>
        <dbReference type="EMBL" id="OMJ93261.1"/>
    </source>
</evidence>
<gene>
    <name evidence="12" type="ORF">SteCoe_3843</name>
</gene>
<protein>
    <recommendedName>
        <fullName evidence="10">Rhomboid-like protease</fullName>
        <ecNumber evidence="10">3.4.21.105</ecNumber>
    </recommendedName>
</protein>
<feature type="transmembrane region" description="Helical" evidence="10">
    <location>
        <begin position="77"/>
        <end position="100"/>
    </location>
</feature>
<keyword evidence="9 10" id="KW-0472">Membrane</keyword>
<dbReference type="GO" id="GO:0016020">
    <property type="term" value="C:membrane"/>
    <property type="evidence" value="ECO:0007669"/>
    <property type="project" value="UniProtKB-SubCell"/>
</dbReference>
<dbReference type="Proteomes" id="UP000187209">
    <property type="component" value="Unassembled WGS sequence"/>
</dbReference>
<dbReference type="SUPFAM" id="SSF144091">
    <property type="entry name" value="Rhomboid-like"/>
    <property type="match status" value="1"/>
</dbReference>
<evidence type="ECO:0000256" key="1">
    <source>
        <dbReference type="ARBA" id="ARBA00000156"/>
    </source>
</evidence>
<dbReference type="PANTHER" id="PTHR22936:SF69">
    <property type="entry name" value="RHOMBOID-LIKE PROTEIN"/>
    <property type="match status" value="1"/>
</dbReference>
<evidence type="ECO:0000259" key="11">
    <source>
        <dbReference type="Pfam" id="PF01694"/>
    </source>
</evidence>
<keyword evidence="6 10" id="KW-0378">Hydrolase</keyword>
<feature type="transmembrane region" description="Helical" evidence="10">
    <location>
        <begin position="176"/>
        <end position="194"/>
    </location>
</feature>
<dbReference type="EC" id="3.4.21.105" evidence="10"/>
<comment type="function">
    <text evidence="10">Serine protease involved in intramembrane proteolysis.</text>
</comment>
<organism evidence="12 13">
    <name type="scientific">Stentor coeruleus</name>
    <dbReference type="NCBI Taxonomy" id="5963"/>
    <lineage>
        <taxon>Eukaryota</taxon>
        <taxon>Sar</taxon>
        <taxon>Alveolata</taxon>
        <taxon>Ciliophora</taxon>
        <taxon>Postciliodesmatophora</taxon>
        <taxon>Heterotrichea</taxon>
        <taxon>Heterotrichida</taxon>
        <taxon>Stentoridae</taxon>
        <taxon>Stentor</taxon>
    </lineage>
</organism>
<keyword evidence="7 10" id="KW-0720">Serine protease</keyword>
<comment type="caution">
    <text evidence="12">The sequence shown here is derived from an EMBL/GenBank/DDBJ whole genome shotgun (WGS) entry which is preliminary data.</text>
</comment>
<evidence type="ECO:0000256" key="3">
    <source>
        <dbReference type="ARBA" id="ARBA00009045"/>
    </source>
</evidence>
<accession>A0A1R2CWB3</accession>
<evidence type="ECO:0000256" key="5">
    <source>
        <dbReference type="ARBA" id="ARBA00022692"/>
    </source>
</evidence>
<dbReference type="InterPro" id="IPR035952">
    <property type="entry name" value="Rhomboid-like_sf"/>
</dbReference>
<feature type="domain" description="Peptidase S54 rhomboid" evidence="11">
    <location>
        <begin position="75"/>
        <end position="219"/>
    </location>
</feature>
<evidence type="ECO:0000256" key="7">
    <source>
        <dbReference type="ARBA" id="ARBA00022825"/>
    </source>
</evidence>
<dbReference type="InterPro" id="IPR002610">
    <property type="entry name" value="Peptidase_S54_rhomboid-like"/>
</dbReference>